<gene>
    <name evidence="6" type="ORF">CEP54_012310</name>
</gene>
<evidence type="ECO:0000256" key="2">
    <source>
        <dbReference type="ARBA" id="ARBA00023043"/>
    </source>
</evidence>
<dbReference type="Gene3D" id="1.25.40.20">
    <property type="entry name" value="Ankyrin repeat-containing domain"/>
    <property type="match status" value="5"/>
</dbReference>
<keyword evidence="1" id="KW-0677">Repeat</keyword>
<dbReference type="GO" id="GO:0004842">
    <property type="term" value="F:ubiquitin-protein transferase activity"/>
    <property type="evidence" value="ECO:0007669"/>
    <property type="project" value="TreeGrafter"/>
</dbReference>
<dbReference type="InterPro" id="IPR036770">
    <property type="entry name" value="Ankyrin_rpt-contain_sf"/>
</dbReference>
<comment type="caution">
    <text evidence="6">The sequence shown here is derived from an EMBL/GenBank/DDBJ whole genome shotgun (WGS) entry which is preliminary data.</text>
</comment>
<feature type="transmembrane region" description="Helical" evidence="4">
    <location>
        <begin position="125"/>
        <end position="147"/>
    </location>
</feature>
<feature type="repeat" description="ANK" evidence="3">
    <location>
        <begin position="864"/>
        <end position="896"/>
    </location>
</feature>
<keyword evidence="4" id="KW-1133">Transmembrane helix</keyword>
<evidence type="ECO:0000256" key="1">
    <source>
        <dbReference type="ARBA" id="ARBA00022737"/>
    </source>
</evidence>
<dbReference type="OrthoDB" id="195446at2759"/>
<keyword evidence="4" id="KW-0812">Transmembrane</keyword>
<feature type="repeat" description="ANK" evidence="3">
    <location>
        <begin position="795"/>
        <end position="827"/>
    </location>
</feature>
<evidence type="ECO:0000313" key="7">
    <source>
        <dbReference type="Proteomes" id="UP000288168"/>
    </source>
</evidence>
<dbReference type="SMART" id="SM00248">
    <property type="entry name" value="ANK"/>
    <property type="match status" value="15"/>
</dbReference>
<dbReference type="PROSITE" id="PS50297">
    <property type="entry name" value="ANK_REP_REGION"/>
    <property type="match status" value="4"/>
</dbReference>
<dbReference type="EMBL" id="NKCI01000175">
    <property type="protein sequence ID" value="RSL49714.1"/>
    <property type="molecule type" value="Genomic_DNA"/>
</dbReference>
<sequence length="1018" mass="113661">MFSPNTAAHNNSSGRQNLAFGNGDMNCVSDNGHQVNNYNQHTTFTMPPDLLWPMVQVLIDPKSKDKEPYHAMLAKWLTQQSDQTSPGPRYHHLDILEKPTPGTGTWVLSTPEFERWRDGSSSYRFLFMLGILGSGKSMLISIIIDFLKKKYRERKDIICIDLLFHKGEDKAPLVPNIWASLLLQLLQNQGPGGIANELMSEFDKCLRGTYDLHPSRYLELFKAQAKTFIKGITDALNQLPRNLNKAYEHAVRQISKKDADDRRLANHALTWIVHAKTDLIAEQIEDSFAFRENKGGPWEHYRPRRGSSVSVCAGLVVEDTTKGTLRLVHESVRHYLEGTDMIYANADLDMAKTCILCLLADKSPDKPETPLLTYAANHWTQHCSDDKHLDSNTKTQLQEFFNNESKLERAFGAITDTPSQPVNGMTGLHAAVFYNLTARARKLIKAGVQVNAQCSDGQTALHWAVSLGRLKFVKYLIHKGAKPNLRDRLGKAGGDTPIHKCLSSPTLSNLDIVRSLVDGNASLVVKGARGLTPLSMAIRYGPTSVAELFINSQKDVNTELEYGWTSLRELLYYGHQMVNSVDKSAKKNRNTSKEGWKSLKRAIDDHGQYLMRLLFRRGVDLNRPTKDNWLPLIHAVKNGQAKHVQSFLNKQPDPANVNIRDPNNGWSPLRWAFFYKSDRIVRQLIEADSDLKADLEGWTPLIEAVQNGDHDLVWLLLNKGAHPDTLDSKGWSALHYAIKSKNKDIAWLLVTKKASMETHAEGVPDFLELALSVNDLSTALLLHEHGANLHATDSSGMTALHRACNKGILAHVRFLLNLGAKISVKDAENFTPLHQSVLRDSEEVVNLLASRAQHPEDLDEQDGMGQTALLLATQLKKWTILNSLLRHGASCDVQDREGLTALHRAADQGFNDGLRLLVSQTGNVNLADNRGYTALHHAVKSEVASAETDDAFHSLISGQKLQISHDSFHQGFDLFRLWDRLQCPEVSLSSGSPSGDDDELKNVEKHCNPIGALFQHGA</sequence>
<name>A0A428P9L7_9HYPO</name>
<dbReference type="GO" id="GO:0085020">
    <property type="term" value="P:protein K6-linked ubiquitination"/>
    <property type="evidence" value="ECO:0007669"/>
    <property type="project" value="TreeGrafter"/>
</dbReference>
<feature type="repeat" description="ANK" evidence="3">
    <location>
        <begin position="529"/>
        <end position="561"/>
    </location>
</feature>
<evidence type="ECO:0000256" key="4">
    <source>
        <dbReference type="SAM" id="Phobius"/>
    </source>
</evidence>
<evidence type="ECO:0000259" key="5">
    <source>
        <dbReference type="Pfam" id="PF24883"/>
    </source>
</evidence>
<protein>
    <recommendedName>
        <fullName evidence="5">Nephrocystin 3-like N-terminal domain-containing protein</fullName>
    </recommendedName>
</protein>
<dbReference type="AlphaFoldDB" id="A0A428P9L7"/>
<feature type="domain" description="Nephrocystin 3-like N-terminal" evidence="5">
    <location>
        <begin position="102"/>
        <end position="205"/>
    </location>
</feature>
<keyword evidence="2 3" id="KW-0040">ANK repeat</keyword>
<dbReference type="Proteomes" id="UP000288168">
    <property type="component" value="Unassembled WGS sequence"/>
</dbReference>
<dbReference type="STRING" id="1325734.A0A428P9L7"/>
<feature type="repeat" description="ANK" evidence="3">
    <location>
        <begin position="423"/>
        <end position="455"/>
    </location>
</feature>
<organism evidence="6 7">
    <name type="scientific">Fusarium duplospermum</name>
    <dbReference type="NCBI Taxonomy" id="1325734"/>
    <lineage>
        <taxon>Eukaryota</taxon>
        <taxon>Fungi</taxon>
        <taxon>Dikarya</taxon>
        <taxon>Ascomycota</taxon>
        <taxon>Pezizomycotina</taxon>
        <taxon>Sordariomycetes</taxon>
        <taxon>Hypocreomycetidae</taxon>
        <taxon>Hypocreales</taxon>
        <taxon>Nectriaceae</taxon>
        <taxon>Fusarium</taxon>
        <taxon>Fusarium solani species complex</taxon>
    </lineage>
</organism>
<dbReference type="Pfam" id="PF12796">
    <property type="entry name" value="Ank_2"/>
    <property type="match status" value="4"/>
</dbReference>
<keyword evidence="7" id="KW-1185">Reference proteome</keyword>
<proteinExistence type="predicted"/>
<dbReference type="InterPro" id="IPR056884">
    <property type="entry name" value="NPHP3-like_N"/>
</dbReference>
<dbReference type="InterPro" id="IPR002110">
    <property type="entry name" value="Ankyrin_rpt"/>
</dbReference>
<dbReference type="SUPFAM" id="SSF48403">
    <property type="entry name" value="Ankyrin repeat"/>
    <property type="match status" value="2"/>
</dbReference>
<feature type="repeat" description="ANK" evidence="3">
    <location>
        <begin position="897"/>
        <end position="929"/>
    </location>
</feature>
<reference evidence="6 7" key="1">
    <citation type="submission" date="2017-06" db="EMBL/GenBank/DDBJ databases">
        <title>Comparative genomic analysis of Ambrosia Fusariam Clade fungi.</title>
        <authorList>
            <person name="Stajich J.E."/>
            <person name="Carrillo J."/>
            <person name="Kijimoto T."/>
            <person name="Eskalen A."/>
            <person name="O'Donnell K."/>
            <person name="Kasson M."/>
        </authorList>
    </citation>
    <scope>NUCLEOTIDE SEQUENCE [LARGE SCALE GENOMIC DNA]</scope>
    <source>
        <strain evidence="6 7">NRRL62584</strain>
    </source>
</reference>
<evidence type="ECO:0000313" key="6">
    <source>
        <dbReference type="EMBL" id="RSL49714.1"/>
    </source>
</evidence>
<dbReference type="PANTHER" id="PTHR24171">
    <property type="entry name" value="ANKYRIN REPEAT DOMAIN-CONTAINING PROTEIN 39-RELATED"/>
    <property type="match status" value="1"/>
</dbReference>
<keyword evidence="4" id="KW-0472">Membrane</keyword>
<dbReference type="Pfam" id="PF24883">
    <property type="entry name" value="NPHP3_N"/>
    <property type="match status" value="1"/>
</dbReference>
<feature type="repeat" description="ANK" evidence="3">
    <location>
        <begin position="696"/>
        <end position="728"/>
    </location>
</feature>
<feature type="repeat" description="ANK" evidence="3">
    <location>
        <begin position="456"/>
        <end position="488"/>
    </location>
</feature>
<dbReference type="PROSITE" id="PS50088">
    <property type="entry name" value="ANK_REPEAT"/>
    <property type="match status" value="7"/>
</dbReference>
<accession>A0A428P9L7</accession>
<evidence type="ECO:0000256" key="3">
    <source>
        <dbReference type="PROSITE-ProRule" id="PRU00023"/>
    </source>
</evidence>
<dbReference type="PANTHER" id="PTHR24171:SF8">
    <property type="entry name" value="BRCA1-ASSOCIATED RING DOMAIN PROTEIN 1"/>
    <property type="match status" value="1"/>
</dbReference>